<name>A0A645E0P6_9ZZZZ</name>
<comment type="caution">
    <text evidence="2">The sequence shown here is derived from an EMBL/GenBank/DDBJ whole genome shotgun (WGS) entry which is preliminary data.</text>
</comment>
<proteinExistence type="predicted"/>
<dbReference type="AlphaFoldDB" id="A0A645E0P6"/>
<gene>
    <name evidence="2" type="ORF">SDC9_142494</name>
</gene>
<organism evidence="2">
    <name type="scientific">bioreactor metagenome</name>
    <dbReference type="NCBI Taxonomy" id="1076179"/>
    <lineage>
        <taxon>unclassified sequences</taxon>
        <taxon>metagenomes</taxon>
        <taxon>ecological metagenomes</taxon>
    </lineage>
</organism>
<dbReference type="EMBL" id="VSSQ01041854">
    <property type="protein sequence ID" value="MPM95340.1"/>
    <property type="molecule type" value="Genomic_DNA"/>
</dbReference>
<accession>A0A645E0P6</accession>
<sequence>MTDGQHDRDEGDHRAEAEGGQRRDGRGPRIGEVVGVDPELGIGMGLESVMGGQVLGHQRCHIGRDASVDVDIGEFLELRGGHGVQFLLLFGQQRTFCVALRAHRHVFATRH</sequence>
<evidence type="ECO:0000256" key="1">
    <source>
        <dbReference type="SAM" id="MobiDB-lite"/>
    </source>
</evidence>
<protein>
    <submittedName>
        <fullName evidence="2">Uncharacterized protein</fullName>
    </submittedName>
</protein>
<feature type="region of interest" description="Disordered" evidence="1">
    <location>
        <begin position="1"/>
        <end position="32"/>
    </location>
</feature>
<evidence type="ECO:0000313" key="2">
    <source>
        <dbReference type="EMBL" id="MPM95340.1"/>
    </source>
</evidence>
<feature type="compositionally biased region" description="Basic and acidic residues" evidence="1">
    <location>
        <begin position="1"/>
        <end position="29"/>
    </location>
</feature>
<reference evidence="2" key="1">
    <citation type="submission" date="2019-08" db="EMBL/GenBank/DDBJ databases">
        <authorList>
            <person name="Kucharzyk K."/>
            <person name="Murdoch R.W."/>
            <person name="Higgins S."/>
            <person name="Loffler F."/>
        </authorList>
    </citation>
    <scope>NUCLEOTIDE SEQUENCE</scope>
</reference>